<dbReference type="InterPro" id="IPR000014">
    <property type="entry name" value="PAS"/>
</dbReference>
<dbReference type="Proteomes" id="UP000680866">
    <property type="component" value="Chromosome"/>
</dbReference>
<dbReference type="SUPFAM" id="SSF55785">
    <property type="entry name" value="PYP-like sensor domain (PAS domain)"/>
    <property type="match status" value="1"/>
</dbReference>
<evidence type="ECO:0000313" key="2">
    <source>
        <dbReference type="Proteomes" id="UP000680866"/>
    </source>
</evidence>
<dbReference type="InterPro" id="IPR035965">
    <property type="entry name" value="PAS-like_dom_sf"/>
</dbReference>
<organism evidence="1 2">
    <name type="scientific">Polymorphospora rubra</name>
    <dbReference type="NCBI Taxonomy" id="338584"/>
    <lineage>
        <taxon>Bacteria</taxon>
        <taxon>Bacillati</taxon>
        <taxon>Actinomycetota</taxon>
        <taxon>Actinomycetes</taxon>
        <taxon>Micromonosporales</taxon>
        <taxon>Micromonosporaceae</taxon>
        <taxon>Polymorphospora</taxon>
    </lineage>
</organism>
<gene>
    <name evidence="1" type="ORF">Prubr_25880</name>
</gene>
<keyword evidence="2" id="KW-1185">Reference proteome</keyword>
<dbReference type="EMBL" id="AP023359">
    <property type="protein sequence ID" value="BCJ65567.1"/>
    <property type="molecule type" value="Genomic_DNA"/>
</dbReference>
<accession>A0A810MWM4</accession>
<dbReference type="KEGG" id="pry:Prubr_25880"/>
<evidence type="ECO:0008006" key="3">
    <source>
        <dbReference type="Google" id="ProtNLM"/>
    </source>
</evidence>
<dbReference type="RefSeq" id="WP_212825104.1">
    <property type="nucleotide sequence ID" value="NZ_AP023359.1"/>
</dbReference>
<protein>
    <recommendedName>
        <fullName evidence="3">PAS domain-containing protein</fullName>
    </recommendedName>
</protein>
<evidence type="ECO:0000313" key="1">
    <source>
        <dbReference type="EMBL" id="BCJ65567.1"/>
    </source>
</evidence>
<proteinExistence type="predicted"/>
<dbReference type="AlphaFoldDB" id="A0A810MWM4"/>
<dbReference type="CDD" id="cd00130">
    <property type="entry name" value="PAS"/>
    <property type="match status" value="1"/>
</dbReference>
<name>A0A810MWM4_9ACTN</name>
<sequence length="153" mass="15868">MAHVELELTEALTPSSRTPAELAVDDSLRLWSATVSHAAEPCLVIDLETTITAVSRSCCDLLGLGTPAETVGLALLDGRLRLVDFTAARGELTETEIDKIPPLLALTSGRLARGLLRVQSDSSGENVATVDAIATPLSVGGAVAGSLTFFSPV</sequence>
<reference evidence="1" key="1">
    <citation type="submission" date="2020-08" db="EMBL/GenBank/DDBJ databases">
        <title>Whole genome shotgun sequence of Polymorphospora rubra NBRC 101157.</title>
        <authorList>
            <person name="Komaki H."/>
            <person name="Tamura T."/>
        </authorList>
    </citation>
    <scope>NUCLEOTIDE SEQUENCE</scope>
    <source>
        <strain evidence="1">NBRC 101157</strain>
    </source>
</reference>